<dbReference type="InterPro" id="IPR050173">
    <property type="entry name" value="ABC_transporter_C-like"/>
</dbReference>
<keyword evidence="3" id="KW-0547">Nucleotide-binding</keyword>
<evidence type="ECO:0000313" key="10">
    <source>
        <dbReference type="Proteomes" id="UP001431783"/>
    </source>
</evidence>
<evidence type="ECO:0000256" key="2">
    <source>
        <dbReference type="ARBA" id="ARBA00022692"/>
    </source>
</evidence>
<keyword evidence="10" id="KW-1185">Reference proteome</keyword>
<evidence type="ECO:0000256" key="7">
    <source>
        <dbReference type="SAM" id="Phobius"/>
    </source>
</evidence>
<keyword evidence="4" id="KW-0067">ATP-binding</keyword>
<feature type="transmembrane region" description="Helical" evidence="7">
    <location>
        <begin position="77"/>
        <end position="96"/>
    </location>
</feature>
<evidence type="ECO:0000256" key="1">
    <source>
        <dbReference type="ARBA" id="ARBA00022448"/>
    </source>
</evidence>
<dbReference type="SUPFAM" id="SSF90123">
    <property type="entry name" value="ABC transporter transmembrane region"/>
    <property type="match status" value="1"/>
</dbReference>
<evidence type="ECO:0000256" key="6">
    <source>
        <dbReference type="ARBA" id="ARBA00023136"/>
    </source>
</evidence>
<dbReference type="GO" id="GO:0140359">
    <property type="term" value="F:ABC-type transporter activity"/>
    <property type="evidence" value="ECO:0007669"/>
    <property type="project" value="InterPro"/>
</dbReference>
<evidence type="ECO:0000256" key="5">
    <source>
        <dbReference type="ARBA" id="ARBA00022989"/>
    </source>
</evidence>
<dbReference type="InterPro" id="IPR036640">
    <property type="entry name" value="ABC1_TM_sf"/>
</dbReference>
<dbReference type="PANTHER" id="PTHR24223">
    <property type="entry name" value="ATP-BINDING CASSETTE SUB-FAMILY C"/>
    <property type="match status" value="1"/>
</dbReference>
<feature type="domain" description="ABC transmembrane type-1" evidence="8">
    <location>
        <begin position="1"/>
        <end position="186"/>
    </location>
</feature>
<dbReference type="PROSITE" id="PS50929">
    <property type="entry name" value="ABC_TM1F"/>
    <property type="match status" value="1"/>
</dbReference>
<keyword evidence="6 7" id="KW-0472">Membrane</keyword>
<proteinExistence type="predicted"/>
<dbReference type="Gene3D" id="1.20.1560.10">
    <property type="entry name" value="ABC transporter type 1, transmembrane domain"/>
    <property type="match status" value="1"/>
</dbReference>
<feature type="transmembrane region" description="Helical" evidence="7">
    <location>
        <begin position="162"/>
        <end position="184"/>
    </location>
</feature>
<dbReference type="PANTHER" id="PTHR24223:SF448">
    <property type="entry name" value="FI20146P1-RELATED"/>
    <property type="match status" value="1"/>
</dbReference>
<keyword evidence="2 7" id="KW-0812">Transmembrane</keyword>
<evidence type="ECO:0000256" key="3">
    <source>
        <dbReference type="ARBA" id="ARBA00022741"/>
    </source>
</evidence>
<protein>
    <recommendedName>
        <fullName evidence="8">ABC transmembrane type-1 domain-containing protein</fullName>
    </recommendedName>
</protein>
<dbReference type="GO" id="GO:0016020">
    <property type="term" value="C:membrane"/>
    <property type="evidence" value="ECO:0007669"/>
    <property type="project" value="InterPro"/>
</dbReference>
<dbReference type="EMBL" id="JARQZJ010000001">
    <property type="protein sequence ID" value="KAK9869790.1"/>
    <property type="molecule type" value="Genomic_DNA"/>
</dbReference>
<evidence type="ECO:0000313" key="9">
    <source>
        <dbReference type="EMBL" id="KAK9869790.1"/>
    </source>
</evidence>
<keyword evidence="5 7" id="KW-1133">Transmembrane helix</keyword>
<dbReference type="Pfam" id="PF00664">
    <property type="entry name" value="ABC_membrane"/>
    <property type="match status" value="1"/>
</dbReference>
<keyword evidence="1" id="KW-0813">Transport</keyword>
<dbReference type="Proteomes" id="UP001431783">
    <property type="component" value="Unassembled WGS sequence"/>
</dbReference>
<dbReference type="GO" id="GO:0005524">
    <property type="term" value="F:ATP binding"/>
    <property type="evidence" value="ECO:0007669"/>
    <property type="project" value="UniProtKB-KW"/>
</dbReference>
<comment type="caution">
    <text evidence="9">The sequence shown here is derived from an EMBL/GenBank/DDBJ whole genome shotgun (WGS) entry which is preliminary data.</text>
</comment>
<dbReference type="AlphaFoldDB" id="A0AAW1TMC9"/>
<dbReference type="InterPro" id="IPR011527">
    <property type="entry name" value="ABC1_TM_dom"/>
</dbReference>
<evidence type="ECO:0000256" key="4">
    <source>
        <dbReference type="ARBA" id="ARBA00022840"/>
    </source>
</evidence>
<accession>A0AAW1TMC9</accession>
<name>A0AAW1TMC9_9CUCU</name>
<organism evidence="9 10">
    <name type="scientific">Henosepilachna vigintioctopunctata</name>
    <dbReference type="NCBI Taxonomy" id="420089"/>
    <lineage>
        <taxon>Eukaryota</taxon>
        <taxon>Metazoa</taxon>
        <taxon>Ecdysozoa</taxon>
        <taxon>Arthropoda</taxon>
        <taxon>Hexapoda</taxon>
        <taxon>Insecta</taxon>
        <taxon>Pterygota</taxon>
        <taxon>Neoptera</taxon>
        <taxon>Endopterygota</taxon>
        <taxon>Coleoptera</taxon>
        <taxon>Polyphaga</taxon>
        <taxon>Cucujiformia</taxon>
        <taxon>Coccinelloidea</taxon>
        <taxon>Coccinellidae</taxon>
        <taxon>Epilachninae</taxon>
        <taxon>Epilachnini</taxon>
        <taxon>Henosepilachna</taxon>
    </lineage>
</organism>
<evidence type="ECO:0000259" key="8">
    <source>
        <dbReference type="PROSITE" id="PS50929"/>
    </source>
</evidence>
<gene>
    <name evidence="9" type="ORF">WA026_003522</name>
</gene>
<feature type="transmembrane region" description="Helical" evidence="7">
    <location>
        <begin position="52"/>
        <end position="71"/>
    </location>
</feature>
<reference evidence="9 10" key="1">
    <citation type="submission" date="2023-03" db="EMBL/GenBank/DDBJ databases">
        <title>Genome insight into feeding habits of ladybird beetles.</title>
        <authorList>
            <person name="Li H.-S."/>
            <person name="Huang Y.-H."/>
            <person name="Pang H."/>
        </authorList>
    </citation>
    <scope>NUCLEOTIDE SEQUENCE [LARGE SCALE GENOMIC DNA]</scope>
    <source>
        <strain evidence="9">SYSU_2023b</strain>
        <tissue evidence="9">Whole body</tissue>
    </source>
</reference>
<sequence length="191" mass="21844">MGFLIKASRNLHNSTFNKLITATMQFFNINPSGRILNRFSEDIGIVDEYIPLILYDVITIGLLFVFVVILASMVEFFMFPSSILLAGLFISLRAIYLRTSRNVKRIVAITRSPMYSHIAATLHGLTTIRAFNADKILISEFDYFQDRNSSAHFLFLASSQCFGFWINFFCVCFLSVATFALVIFNESELKW</sequence>